<dbReference type="Proteomes" id="UP000001052">
    <property type="component" value="Chromosome"/>
</dbReference>
<keyword evidence="1" id="KW-0472">Membrane</keyword>
<dbReference type="Pfam" id="PF01569">
    <property type="entry name" value="PAP2"/>
    <property type="match status" value="1"/>
</dbReference>
<keyword evidence="4" id="KW-1185">Reference proteome</keyword>
<dbReference type="RefSeq" id="WP_015752568.1">
    <property type="nucleotide sequence ID" value="NC_013223.1"/>
</dbReference>
<feature type="transmembrane region" description="Helical" evidence="1">
    <location>
        <begin position="57"/>
        <end position="78"/>
    </location>
</feature>
<feature type="domain" description="Phosphatidic acid phosphatase type 2/haloperoxidase" evidence="2">
    <location>
        <begin position="60"/>
        <end position="181"/>
    </location>
</feature>
<dbReference type="STRING" id="485915.Dret_2143"/>
<evidence type="ECO:0000256" key="1">
    <source>
        <dbReference type="SAM" id="Phobius"/>
    </source>
</evidence>
<feature type="transmembrane region" description="Helical" evidence="1">
    <location>
        <begin position="167"/>
        <end position="191"/>
    </location>
</feature>
<evidence type="ECO:0000313" key="4">
    <source>
        <dbReference type="Proteomes" id="UP000001052"/>
    </source>
</evidence>
<reference evidence="3 4" key="2">
    <citation type="journal article" date="2010" name="Stand. Genomic Sci.">
        <title>Complete genome sequence of Desulfohalobium retbaense type strain (HR(100)).</title>
        <authorList>
            <person name="Spring S."/>
            <person name="Nolan M."/>
            <person name="Lapidus A."/>
            <person name="Glavina Del Rio T."/>
            <person name="Copeland A."/>
            <person name="Tice H."/>
            <person name="Cheng J.F."/>
            <person name="Lucas S."/>
            <person name="Land M."/>
            <person name="Chen F."/>
            <person name="Bruce D."/>
            <person name="Goodwin L."/>
            <person name="Pitluck S."/>
            <person name="Ivanova N."/>
            <person name="Mavromatis K."/>
            <person name="Mikhailova N."/>
            <person name="Pati A."/>
            <person name="Chen A."/>
            <person name="Palaniappan K."/>
            <person name="Hauser L."/>
            <person name="Chang Y.J."/>
            <person name="Jeffries C.D."/>
            <person name="Munk C."/>
            <person name="Kiss H."/>
            <person name="Chain P."/>
            <person name="Han C."/>
            <person name="Brettin T."/>
            <person name="Detter J.C."/>
            <person name="Schuler E."/>
            <person name="Goker M."/>
            <person name="Rohde M."/>
            <person name="Bristow J."/>
            <person name="Eisen J.A."/>
            <person name="Markowitz V."/>
            <person name="Hugenholtz P."/>
            <person name="Kyrpides N.C."/>
            <person name="Klenk H.P."/>
        </authorList>
    </citation>
    <scope>NUCLEOTIDE SEQUENCE [LARGE SCALE GENOMIC DNA]</scope>
    <source>
        <strain evidence="3 4">DSM 5692</strain>
    </source>
</reference>
<reference evidence="4" key="1">
    <citation type="submission" date="2009-09" db="EMBL/GenBank/DDBJ databases">
        <title>The complete chromosome of Desulfohalobium retbaense DSM 5692.</title>
        <authorList>
            <consortium name="US DOE Joint Genome Institute (JGI-PGF)"/>
            <person name="Lucas S."/>
            <person name="Copeland A."/>
            <person name="Lapidus A."/>
            <person name="Glavina del Rio T."/>
            <person name="Dalin E."/>
            <person name="Tice H."/>
            <person name="Bruce D."/>
            <person name="Goodwin L."/>
            <person name="Pitluck S."/>
            <person name="Kyrpides N."/>
            <person name="Mavromatis K."/>
            <person name="Ivanova N."/>
            <person name="Mikhailova N."/>
            <person name="Munk A.C."/>
            <person name="Brettin T."/>
            <person name="Detter J.C."/>
            <person name="Han C."/>
            <person name="Tapia R."/>
            <person name="Larimer F."/>
            <person name="Land M."/>
            <person name="Hauser L."/>
            <person name="Markowitz V."/>
            <person name="Cheng J.-F."/>
            <person name="Hugenholtz P."/>
            <person name="Woyke T."/>
            <person name="Wu D."/>
            <person name="Spring S."/>
            <person name="Klenk H.-P."/>
            <person name="Eisen J.A."/>
        </authorList>
    </citation>
    <scope>NUCLEOTIDE SEQUENCE [LARGE SCALE GENOMIC DNA]</scope>
    <source>
        <strain evidence="4">DSM 5692</strain>
    </source>
</reference>
<dbReference type="PANTHER" id="PTHR14969">
    <property type="entry name" value="SPHINGOSINE-1-PHOSPHATE PHOSPHOHYDROLASE"/>
    <property type="match status" value="1"/>
</dbReference>
<name>C8X4F3_DESRD</name>
<dbReference type="InterPro" id="IPR036938">
    <property type="entry name" value="PAP2/HPO_sf"/>
</dbReference>
<accession>C8X4F3</accession>
<dbReference type="eggNOG" id="COG0671">
    <property type="taxonomic scope" value="Bacteria"/>
</dbReference>
<dbReference type="HOGENOM" id="CLU_072573_10_0_7"/>
<dbReference type="KEGG" id="drt:Dret_2143"/>
<dbReference type="InterPro" id="IPR000326">
    <property type="entry name" value="PAP2/HPO"/>
</dbReference>
<organism evidence="3 4">
    <name type="scientific">Desulfohalobium retbaense (strain ATCC 49708 / DSM 5692 / JCM 16813 / HR100)</name>
    <dbReference type="NCBI Taxonomy" id="485915"/>
    <lineage>
        <taxon>Bacteria</taxon>
        <taxon>Pseudomonadati</taxon>
        <taxon>Thermodesulfobacteriota</taxon>
        <taxon>Desulfovibrionia</taxon>
        <taxon>Desulfovibrionales</taxon>
        <taxon>Desulfohalobiaceae</taxon>
        <taxon>Desulfohalobium</taxon>
    </lineage>
</organism>
<proteinExistence type="predicted"/>
<dbReference type="SUPFAM" id="SSF48317">
    <property type="entry name" value="Acid phosphatase/Vanadium-dependent haloperoxidase"/>
    <property type="match status" value="1"/>
</dbReference>
<keyword evidence="1" id="KW-0812">Transmembrane</keyword>
<dbReference type="OrthoDB" id="9801622at2"/>
<dbReference type="AlphaFoldDB" id="C8X4F3"/>
<keyword evidence="1" id="KW-1133">Transmembrane helix</keyword>
<protein>
    <submittedName>
        <fullName evidence="3">Phosphoesterase PA-phosphatase related protein</fullName>
    </submittedName>
</protein>
<feature type="transmembrane region" description="Helical" evidence="1">
    <location>
        <begin position="31"/>
        <end position="50"/>
    </location>
</feature>
<dbReference type="SMART" id="SM00014">
    <property type="entry name" value="acidPPc"/>
    <property type="match status" value="1"/>
</dbReference>
<gene>
    <name evidence="3" type="ordered locus">Dret_2143</name>
</gene>
<sequence length="202" mass="22470">MSFSTPPIDLELFRLINATLRHPFVDPVMRAVSSEAVGAVLAVAIVAYVWRRSRGRALALVFLALLTVGVVDGSVNQFKDFFGRVRPMNALHAVHYYEDGRWQRTEHTEATKSHGVSYPSAHAANSMALAVTLMWLWPAGRPWILGLPLFVGYSRIYLGKHYPTDVLAGWLFGAAAALVLLQLAWTCAHILSRRRNQTTSRA</sequence>
<dbReference type="PANTHER" id="PTHR14969:SF13">
    <property type="entry name" value="AT30094P"/>
    <property type="match status" value="1"/>
</dbReference>
<dbReference type="EMBL" id="CP001734">
    <property type="protein sequence ID" value="ACV69427.1"/>
    <property type="molecule type" value="Genomic_DNA"/>
</dbReference>
<evidence type="ECO:0000313" key="3">
    <source>
        <dbReference type="EMBL" id="ACV69427.1"/>
    </source>
</evidence>
<evidence type="ECO:0000259" key="2">
    <source>
        <dbReference type="SMART" id="SM00014"/>
    </source>
</evidence>
<dbReference type="Gene3D" id="1.20.144.10">
    <property type="entry name" value="Phosphatidic acid phosphatase type 2/haloperoxidase"/>
    <property type="match status" value="1"/>
</dbReference>